<dbReference type="EC" id="2.7.1.71" evidence="7"/>
<protein>
    <recommendedName>
        <fullName evidence="7">Shikimate kinase</fullName>
        <shortName evidence="7">SK</shortName>
        <ecNumber evidence="7">2.7.1.71</ecNumber>
    </recommendedName>
</protein>
<evidence type="ECO:0000256" key="3">
    <source>
        <dbReference type="ARBA" id="ARBA00022741"/>
    </source>
</evidence>
<feature type="binding site" evidence="7">
    <location>
        <position position="66"/>
    </location>
    <ligand>
        <name>substrate</name>
    </ligand>
</feature>
<feature type="binding site" evidence="7">
    <location>
        <position position="42"/>
    </location>
    <ligand>
        <name>substrate</name>
    </ligand>
</feature>
<dbReference type="CDD" id="cd00464">
    <property type="entry name" value="SK"/>
    <property type="match status" value="1"/>
</dbReference>
<dbReference type="PANTHER" id="PTHR21087">
    <property type="entry name" value="SHIKIMATE KINASE"/>
    <property type="match status" value="1"/>
</dbReference>
<feature type="binding site" evidence="7">
    <location>
        <position position="146"/>
    </location>
    <ligand>
        <name>substrate</name>
    </ligand>
</feature>
<dbReference type="RefSeq" id="WP_385940217.1">
    <property type="nucleotide sequence ID" value="NZ_JBHSOZ010000003.1"/>
</dbReference>
<dbReference type="Pfam" id="PF01202">
    <property type="entry name" value="SKI"/>
    <property type="match status" value="1"/>
</dbReference>
<dbReference type="HAMAP" id="MF_00109">
    <property type="entry name" value="Shikimate_kinase"/>
    <property type="match status" value="1"/>
</dbReference>
<dbReference type="InterPro" id="IPR000623">
    <property type="entry name" value="Shikimate_kinase/TSH1"/>
</dbReference>
<dbReference type="PANTHER" id="PTHR21087:SF16">
    <property type="entry name" value="SHIKIMATE KINASE 1, CHLOROPLASTIC"/>
    <property type="match status" value="1"/>
</dbReference>
<comment type="caution">
    <text evidence="8">The sequence shown here is derived from an EMBL/GenBank/DDBJ whole genome shotgun (WGS) entry which is preliminary data.</text>
</comment>
<proteinExistence type="inferred from homology"/>
<keyword evidence="5 7" id="KW-0067">ATP-binding</keyword>
<accession>A0ABW0YNK5</accession>
<dbReference type="Proteomes" id="UP001596142">
    <property type="component" value="Unassembled WGS sequence"/>
</dbReference>
<keyword evidence="9" id="KW-1185">Reference proteome</keyword>
<evidence type="ECO:0000256" key="1">
    <source>
        <dbReference type="ARBA" id="ARBA00022605"/>
    </source>
</evidence>
<comment type="catalytic activity">
    <reaction evidence="7">
        <text>shikimate + ATP = 3-phosphoshikimate + ADP + H(+)</text>
        <dbReference type="Rhea" id="RHEA:13121"/>
        <dbReference type="ChEBI" id="CHEBI:15378"/>
        <dbReference type="ChEBI" id="CHEBI:30616"/>
        <dbReference type="ChEBI" id="CHEBI:36208"/>
        <dbReference type="ChEBI" id="CHEBI:145989"/>
        <dbReference type="ChEBI" id="CHEBI:456216"/>
        <dbReference type="EC" id="2.7.1.71"/>
    </reaction>
</comment>
<sequence length="187" mass="21861">MGPKVYPLRERNIVLIGFMGVGKTSVGSLLAKNLFRDFIDIDQEIEKKYSMKVPDIFKELGEKKFREMEREMTISWCRDTRLKVISLGGGAYAQPDIRKVCLESNIVISLDLTWDSWKDRLDLIIDSRPVLQNKSLEEIEALYKEREQMYKLNSFEVETDEKDVEEVVDYIVSSLKLGWELYQPQPE</sequence>
<feature type="binding site" evidence="7">
    <location>
        <position position="24"/>
    </location>
    <ligand>
        <name>Mg(2+)</name>
        <dbReference type="ChEBI" id="CHEBI:18420"/>
    </ligand>
</feature>
<evidence type="ECO:0000256" key="5">
    <source>
        <dbReference type="ARBA" id="ARBA00022840"/>
    </source>
</evidence>
<keyword evidence="4 7" id="KW-0418">Kinase</keyword>
<feature type="binding site" evidence="7">
    <location>
        <begin position="20"/>
        <end position="25"/>
    </location>
    <ligand>
        <name>ATP</name>
        <dbReference type="ChEBI" id="CHEBI:30616"/>
    </ligand>
</feature>
<dbReference type="GO" id="GO:0004765">
    <property type="term" value="F:shikimate kinase activity"/>
    <property type="evidence" value="ECO:0007669"/>
    <property type="project" value="UniProtKB-EC"/>
</dbReference>
<dbReference type="InterPro" id="IPR027417">
    <property type="entry name" value="P-loop_NTPase"/>
</dbReference>
<dbReference type="SUPFAM" id="SSF52540">
    <property type="entry name" value="P-loop containing nucleoside triphosphate hydrolases"/>
    <property type="match status" value="1"/>
</dbReference>
<gene>
    <name evidence="7" type="primary">aroK</name>
    <name evidence="8" type="ORF">ACFPU1_08920</name>
</gene>
<evidence type="ECO:0000256" key="7">
    <source>
        <dbReference type="HAMAP-Rule" id="MF_00109"/>
    </source>
</evidence>
<reference evidence="9" key="1">
    <citation type="journal article" date="2019" name="Int. J. Syst. Evol. Microbiol.">
        <title>The Global Catalogue of Microorganisms (GCM) 10K type strain sequencing project: providing services to taxonomists for standard genome sequencing and annotation.</title>
        <authorList>
            <consortium name="The Broad Institute Genomics Platform"/>
            <consortium name="The Broad Institute Genome Sequencing Center for Infectious Disease"/>
            <person name="Wu L."/>
            <person name="Ma J."/>
        </authorList>
    </citation>
    <scope>NUCLEOTIDE SEQUENCE [LARGE SCALE GENOMIC DNA]</scope>
    <source>
        <strain evidence="9">CECT 7184</strain>
    </source>
</reference>
<evidence type="ECO:0000256" key="4">
    <source>
        <dbReference type="ARBA" id="ARBA00022777"/>
    </source>
</evidence>
<organism evidence="8 9">
    <name type="scientific">Thalassorhabdus alkalitolerans</name>
    <dbReference type="NCBI Taxonomy" id="2282697"/>
    <lineage>
        <taxon>Bacteria</taxon>
        <taxon>Bacillati</taxon>
        <taxon>Bacillota</taxon>
        <taxon>Bacilli</taxon>
        <taxon>Bacillales</taxon>
        <taxon>Bacillaceae</taxon>
        <taxon>Thalassorhabdus</taxon>
    </lineage>
</organism>
<dbReference type="Gene3D" id="3.40.50.300">
    <property type="entry name" value="P-loop containing nucleotide triphosphate hydrolases"/>
    <property type="match status" value="1"/>
</dbReference>
<dbReference type="InterPro" id="IPR031322">
    <property type="entry name" value="Shikimate/glucono_kinase"/>
</dbReference>
<comment type="pathway">
    <text evidence="7">Metabolic intermediate biosynthesis; chorismate biosynthesis; chorismate from D-erythrose 4-phosphate and phosphoenolpyruvate: step 5/7.</text>
</comment>
<evidence type="ECO:0000313" key="8">
    <source>
        <dbReference type="EMBL" id="MFC5712902.1"/>
    </source>
</evidence>
<keyword evidence="7" id="KW-0460">Magnesium</keyword>
<keyword evidence="7" id="KW-0479">Metal-binding</keyword>
<comment type="cofactor">
    <cofactor evidence="7">
        <name>Mg(2+)</name>
        <dbReference type="ChEBI" id="CHEBI:18420"/>
    </cofactor>
    <text evidence="7">Binds 1 Mg(2+) ion per subunit.</text>
</comment>
<keyword evidence="1 7" id="KW-0028">Amino-acid biosynthesis</keyword>
<name>A0ABW0YNK5_9BACI</name>
<comment type="subunit">
    <text evidence="7">Monomer.</text>
</comment>
<evidence type="ECO:0000256" key="6">
    <source>
        <dbReference type="ARBA" id="ARBA00023141"/>
    </source>
</evidence>
<comment type="similarity">
    <text evidence="7">Belongs to the shikimate kinase family.</text>
</comment>
<keyword evidence="2 7" id="KW-0808">Transferase</keyword>
<evidence type="ECO:0000256" key="2">
    <source>
        <dbReference type="ARBA" id="ARBA00022679"/>
    </source>
</evidence>
<evidence type="ECO:0000313" key="9">
    <source>
        <dbReference type="Proteomes" id="UP001596142"/>
    </source>
</evidence>
<comment type="caution">
    <text evidence="7">Lacks conserved residue(s) required for the propagation of feature annotation.</text>
</comment>
<comment type="subcellular location">
    <subcellularLocation>
        <location evidence="7">Cytoplasm</location>
    </subcellularLocation>
</comment>
<feature type="binding site" evidence="7">
    <location>
        <position position="89"/>
    </location>
    <ligand>
        <name>substrate</name>
    </ligand>
</feature>
<feature type="binding site" evidence="7">
    <location>
        <position position="128"/>
    </location>
    <ligand>
        <name>ATP</name>
        <dbReference type="ChEBI" id="CHEBI:30616"/>
    </ligand>
</feature>
<dbReference type="EMBL" id="JBHSOZ010000003">
    <property type="protein sequence ID" value="MFC5712902.1"/>
    <property type="molecule type" value="Genomic_DNA"/>
</dbReference>
<keyword evidence="3 7" id="KW-0547">Nucleotide-binding</keyword>
<keyword evidence="6 7" id="KW-0057">Aromatic amino acid biosynthesis</keyword>
<keyword evidence="7" id="KW-0963">Cytoplasm</keyword>
<comment type="function">
    <text evidence="7">Catalyzes the specific phosphorylation of the 3-hydroxyl group of shikimic acid using ATP as a cosubstrate.</text>
</comment>
<dbReference type="PRINTS" id="PR01100">
    <property type="entry name" value="SHIKIMTKNASE"/>
</dbReference>